<gene>
    <name evidence="14" type="ORF">DA73_0224470</name>
</gene>
<evidence type="ECO:0000256" key="7">
    <source>
        <dbReference type="ARBA" id="ARBA00022801"/>
    </source>
</evidence>
<keyword evidence="7" id="KW-0378">Hydrolase</keyword>
<evidence type="ECO:0000256" key="1">
    <source>
        <dbReference type="ARBA" id="ARBA00001946"/>
    </source>
</evidence>
<name>A0A0C1NB23_9CYAN</name>
<evidence type="ECO:0000256" key="6">
    <source>
        <dbReference type="ARBA" id="ARBA00022741"/>
    </source>
</evidence>
<dbReference type="PANTHER" id="PTHR10903">
    <property type="entry name" value="GTPASE, IMAP FAMILY MEMBER-RELATED"/>
    <property type="match status" value="1"/>
</dbReference>
<evidence type="ECO:0000256" key="8">
    <source>
        <dbReference type="ARBA" id="ARBA00022842"/>
    </source>
</evidence>
<keyword evidence="8" id="KW-0460">Magnesium</keyword>
<dbReference type="SUPFAM" id="SSF52540">
    <property type="entry name" value="P-loop containing nucleoside triphosphate hydrolases"/>
    <property type="match status" value="1"/>
</dbReference>
<dbReference type="PROSITE" id="PS51720">
    <property type="entry name" value="G_AIG1"/>
    <property type="match status" value="1"/>
</dbReference>
<evidence type="ECO:0000256" key="11">
    <source>
        <dbReference type="ARBA" id="ARBA00023134"/>
    </source>
</evidence>
<comment type="cofactor">
    <cofactor evidence="1">
        <name>Mg(2+)</name>
        <dbReference type="ChEBI" id="CHEBI:18420"/>
    </cofactor>
</comment>
<keyword evidence="10" id="KW-1133">Transmembrane helix</keyword>
<keyword evidence="3" id="KW-0813">Transport</keyword>
<protein>
    <recommendedName>
        <fullName evidence="13">AIG1-type G domain-containing protein</fullName>
    </recommendedName>
</protein>
<dbReference type="STRING" id="1479485.DA73_0224470"/>
<keyword evidence="4" id="KW-0812">Transmembrane</keyword>
<comment type="subcellular location">
    <subcellularLocation>
        <location evidence="2">Membrane</location>
        <topology evidence="2">Single-pass membrane protein</topology>
    </subcellularLocation>
</comment>
<feature type="domain" description="AIG1-type G" evidence="13">
    <location>
        <begin position="1"/>
        <end position="216"/>
    </location>
</feature>
<dbReference type="OrthoDB" id="510897at2"/>
<dbReference type="Pfam" id="PF04548">
    <property type="entry name" value="AIG1"/>
    <property type="match status" value="1"/>
</dbReference>
<dbReference type="InterPro" id="IPR027417">
    <property type="entry name" value="P-loop_NTPase"/>
</dbReference>
<evidence type="ECO:0000256" key="10">
    <source>
        <dbReference type="ARBA" id="ARBA00022989"/>
    </source>
</evidence>
<evidence type="ECO:0000256" key="12">
    <source>
        <dbReference type="ARBA" id="ARBA00023136"/>
    </source>
</evidence>
<evidence type="ECO:0000256" key="9">
    <source>
        <dbReference type="ARBA" id="ARBA00022927"/>
    </source>
</evidence>
<keyword evidence="6" id="KW-0547">Nucleotide-binding</keyword>
<dbReference type="GO" id="GO:0016787">
    <property type="term" value="F:hydrolase activity"/>
    <property type="evidence" value="ECO:0007669"/>
    <property type="project" value="UniProtKB-KW"/>
</dbReference>
<keyword evidence="5" id="KW-0479">Metal-binding</keyword>
<dbReference type="AlphaFoldDB" id="A0A0C1NB23"/>
<dbReference type="PANTHER" id="PTHR10903:SF135">
    <property type="entry name" value="TRANSLOCASE OF CHLOROPLAST 120, CHLOROPLASTIC-RELATED"/>
    <property type="match status" value="1"/>
</dbReference>
<evidence type="ECO:0000259" key="13">
    <source>
        <dbReference type="PROSITE" id="PS51720"/>
    </source>
</evidence>
<keyword evidence="11" id="KW-0342">GTP-binding</keyword>
<evidence type="ECO:0000313" key="14">
    <source>
        <dbReference type="EMBL" id="KIE09896.1"/>
    </source>
</evidence>
<dbReference type="InterPro" id="IPR006703">
    <property type="entry name" value="G_AIG1"/>
</dbReference>
<keyword evidence="12" id="KW-0472">Membrane</keyword>
<dbReference type="Gene3D" id="3.40.50.300">
    <property type="entry name" value="P-loop containing nucleotide triphosphate hydrolases"/>
    <property type="match status" value="1"/>
</dbReference>
<evidence type="ECO:0000256" key="5">
    <source>
        <dbReference type="ARBA" id="ARBA00022723"/>
    </source>
</evidence>
<reference evidence="14" key="1">
    <citation type="journal article" date="2015" name="Genome Announc.">
        <title>Draft Genome Sequence of Tolypothrix boutellei Strain VB521301.</title>
        <authorList>
            <person name="Chandrababunaidu M.M."/>
            <person name="Singh D."/>
            <person name="Sen D."/>
            <person name="Bhan S."/>
            <person name="Das S."/>
            <person name="Gupta A."/>
            <person name="Adhikary S.P."/>
            <person name="Tripathy S."/>
        </authorList>
    </citation>
    <scope>NUCLEOTIDE SEQUENCE</scope>
    <source>
        <strain evidence="14">VB521301</strain>
    </source>
</reference>
<sequence>MRKFLLVGKTGVGKSSFINATFGKYLAPSSEFEACTKIVKHYAQNTPFGDICLIDTPGLAEDNALLDKEYLVLIQREVDLKQLDGIIYITRLNETRFRPDEKQTLRCLTNYLGSEIWNQSWLVLTFAASVSNDVRDAATRQKINHIETFLQSITGENDLEPKFKKFRHKLRVDNLVRGWSQKGVPILSILTKVSRDSLGSRSHSCSYKAAFTTPKE</sequence>
<evidence type="ECO:0000256" key="2">
    <source>
        <dbReference type="ARBA" id="ARBA00004167"/>
    </source>
</evidence>
<dbReference type="InterPro" id="IPR045058">
    <property type="entry name" value="GIMA/IAN/Toc"/>
</dbReference>
<dbReference type="GO" id="GO:0005525">
    <property type="term" value="F:GTP binding"/>
    <property type="evidence" value="ECO:0007669"/>
    <property type="project" value="UniProtKB-KW"/>
</dbReference>
<dbReference type="GO" id="GO:0046872">
    <property type="term" value="F:metal ion binding"/>
    <property type="evidence" value="ECO:0007669"/>
    <property type="project" value="UniProtKB-KW"/>
</dbReference>
<dbReference type="GO" id="GO:0015031">
    <property type="term" value="P:protein transport"/>
    <property type="evidence" value="ECO:0007669"/>
    <property type="project" value="UniProtKB-KW"/>
</dbReference>
<evidence type="ECO:0000256" key="3">
    <source>
        <dbReference type="ARBA" id="ARBA00022448"/>
    </source>
</evidence>
<evidence type="ECO:0000256" key="4">
    <source>
        <dbReference type="ARBA" id="ARBA00022692"/>
    </source>
</evidence>
<keyword evidence="9" id="KW-0653">Protein transport</keyword>
<proteinExistence type="predicted"/>
<comment type="caution">
    <text evidence="14">The sequence shown here is derived from an EMBL/GenBank/DDBJ whole genome shotgun (WGS) entry which is preliminary data.</text>
</comment>
<dbReference type="EMBL" id="JHEG02000053">
    <property type="protein sequence ID" value="KIE09896.1"/>
    <property type="molecule type" value="Genomic_DNA"/>
</dbReference>
<accession>A0A0C1NB23</accession>
<dbReference type="GO" id="GO:0016020">
    <property type="term" value="C:membrane"/>
    <property type="evidence" value="ECO:0007669"/>
    <property type="project" value="UniProtKB-SubCell"/>
</dbReference>
<organism evidence="14">
    <name type="scientific">Tolypothrix bouteillei VB521301</name>
    <dbReference type="NCBI Taxonomy" id="1479485"/>
    <lineage>
        <taxon>Bacteria</taxon>
        <taxon>Bacillati</taxon>
        <taxon>Cyanobacteriota</taxon>
        <taxon>Cyanophyceae</taxon>
        <taxon>Nostocales</taxon>
        <taxon>Tolypothrichaceae</taxon>
        <taxon>Tolypothrix</taxon>
    </lineage>
</organism>